<protein>
    <recommendedName>
        <fullName evidence="1">Pyridoxamine 5'-phosphate oxidase N-terminal domain-containing protein</fullName>
    </recommendedName>
</protein>
<dbReference type="RefSeq" id="WP_093796692.1">
    <property type="nucleotide sequence ID" value="NZ_CP155571.1"/>
</dbReference>
<dbReference type="Pfam" id="PF01243">
    <property type="entry name" value="PNPOx_N"/>
    <property type="match status" value="1"/>
</dbReference>
<dbReference type="InterPro" id="IPR052917">
    <property type="entry name" value="Stress-Dev_Protein"/>
</dbReference>
<dbReference type="EMBL" id="CP155571">
    <property type="protein sequence ID" value="XFO74914.1"/>
    <property type="molecule type" value="Genomic_DNA"/>
</dbReference>
<dbReference type="SUPFAM" id="SSF50475">
    <property type="entry name" value="FMN-binding split barrel"/>
    <property type="match status" value="1"/>
</dbReference>
<reference evidence="2" key="1">
    <citation type="submission" date="2024-05" db="EMBL/GenBank/DDBJ databases">
        <title>Isolation and characterization of Sporomusa carbonis sp. nov., a carboxydotrophic hydrogenogen in the genus of Sporomusa isolated from a charcoal burning pile.</title>
        <authorList>
            <person name="Boeer T."/>
            <person name="Rosenbaum F."/>
            <person name="Eysell L."/>
            <person name="Mueller V."/>
            <person name="Daniel R."/>
            <person name="Poehlein A."/>
        </authorList>
    </citation>
    <scope>NUCLEOTIDE SEQUENCE [LARGE SCALE GENOMIC DNA]</scope>
    <source>
        <strain evidence="2">DSM 3132</strain>
    </source>
</reference>
<gene>
    <name evidence="2" type="ORF">SPACI_050250</name>
</gene>
<name>A0ABZ3J942_SPOA4</name>
<feature type="domain" description="Pyridoxamine 5'-phosphate oxidase N-terminal" evidence="1">
    <location>
        <begin position="7"/>
        <end position="123"/>
    </location>
</feature>
<proteinExistence type="predicted"/>
<accession>A0ABZ3J942</accession>
<dbReference type="Proteomes" id="UP000216052">
    <property type="component" value="Chromosome"/>
</dbReference>
<sequence>MKKIILEKAGELLAKCDVVTLASINEAGYPRICVLSKIKAEGIRTIWMATGTSSAKIAHFKKNPKASICYYLGGDSVTLLGEIEIVHDAVVKKELWQDWFIEHFQKGVDDPEYCIFRFDTNQATCWLEKCFETHSV</sequence>
<dbReference type="PANTHER" id="PTHR34818:SF1">
    <property type="entry name" value="PROTEIN BLI-3"/>
    <property type="match status" value="1"/>
</dbReference>
<evidence type="ECO:0000313" key="3">
    <source>
        <dbReference type="Proteomes" id="UP000216052"/>
    </source>
</evidence>
<dbReference type="Gene3D" id="2.30.110.10">
    <property type="entry name" value="Electron Transport, Fmn-binding Protein, Chain A"/>
    <property type="match status" value="1"/>
</dbReference>
<evidence type="ECO:0000313" key="2">
    <source>
        <dbReference type="EMBL" id="XFO74914.1"/>
    </source>
</evidence>
<dbReference type="InterPro" id="IPR012349">
    <property type="entry name" value="Split_barrel_FMN-bd"/>
</dbReference>
<dbReference type="PANTHER" id="PTHR34818">
    <property type="entry name" value="PROTEIN BLI-3"/>
    <property type="match status" value="1"/>
</dbReference>
<organism evidence="2 3">
    <name type="scientific">Sporomusa acidovorans (strain ATCC 49682 / DSM 3132 / Mol)</name>
    <dbReference type="NCBI Taxonomy" id="1123286"/>
    <lineage>
        <taxon>Bacteria</taxon>
        <taxon>Bacillati</taxon>
        <taxon>Bacillota</taxon>
        <taxon>Negativicutes</taxon>
        <taxon>Selenomonadales</taxon>
        <taxon>Sporomusaceae</taxon>
        <taxon>Sporomusa</taxon>
    </lineage>
</organism>
<keyword evidence="3" id="KW-1185">Reference proteome</keyword>
<dbReference type="InterPro" id="IPR011576">
    <property type="entry name" value="Pyridox_Oxase_N"/>
</dbReference>
<evidence type="ECO:0000259" key="1">
    <source>
        <dbReference type="Pfam" id="PF01243"/>
    </source>
</evidence>